<dbReference type="CDD" id="cd00085">
    <property type="entry name" value="HNHc"/>
    <property type="match status" value="1"/>
</dbReference>
<dbReference type="InterPro" id="IPR003615">
    <property type="entry name" value="HNH_nuc"/>
</dbReference>
<dbReference type="EMBL" id="JBCITK010000001">
    <property type="protein sequence ID" value="MEN0642310.1"/>
    <property type="molecule type" value="Genomic_DNA"/>
</dbReference>
<evidence type="ECO:0000313" key="4">
    <source>
        <dbReference type="Proteomes" id="UP001418796"/>
    </source>
</evidence>
<dbReference type="RefSeq" id="WP_343129441.1">
    <property type="nucleotide sequence ID" value="NZ_JBCITK010000001.1"/>
</dbReference>
<gene>
    <name evidence="3" type="ORF">MKY91_03925</name>
</gene>
<evidence type="ECO:0000259" key="1">
    <source>
        <dbReference type="Pfam" id="PF01844"/>
    </source>
</evidence>
<feature type="domain" description="DUF3427" evidence="2">
    <location>
        <begin position="16"/>
        <end position="125"/>
    </location>
</feature>
<reference evidence="3 4" key="1">
    <citation type="submission" date="2024-03" db="EMBL/GenBank/DDBJ databases">
        <title>Bacilli Hybrid Assemblies.</title>
        <authorList>
            <person name="Kovac J."/>
        </authorList>
    </citation>
    <scope>NUCLEOTIDE SEQUENCE [LARGE SCALE GENOMIC DNA]</scope>
    <source>
        <strain evidence="3 4">FSL R7-0666</strain>
    </source>
</reference>
<evidence type="ECO:0000313" key="3">
    <source>
        <dbReference type="EMBL" id="MEN0642310.1"/>
    </source>
</evidence>
<protein>
    <submittedName>
        <fullName evidence="3">DUF3427 domain-containing protein</fullName>
    </submittedName>
</protein>
<accession>A0ABU9VEJ9</accession>
<proteinExistence type="predicted"/>
<dbReference type="Proteomes" id="UP001418796">
    <property type="component" value="Unassembled WGS sequence"/>
</dbReference>
<comment type="caution">
    <text evidence="3">The sequence shown here is derived from an EMBL/GenBank/DDBJ whole genome shotgun (WGS) entry which is preliminary data.</text>
</comment>
<name>A0ABU9VEJ9_9BACI</name>
<organism evidence="3 4">
    <name type="scientific">Alkalicoccobacillus gibsonii</name>
    <dbReference type="NCBI Taxonomy" id="79881"/>
    <lineage>
        <taxon>Bacteria</taxon>
        <taxon>Bacillati</taxon>
        <taxon>Bacillota</taxon>
        <taxon>Bacilli</taxon>
        <taxon>Bacillales</taxon>
        <taxon>Bacillaceae</taxon>
        <taxon>Alkalicoccobacillus</taxon>
    </lineage>
</organism>
<dbReference type="InterPro" id="IPR021835">
    <property type="entry name" value="DUF3427"/>
</dbReference>
<dbReference type="InterPro" id="IPR002711">
    <property type="entry name" value="HNH"/>
</dbReference>
<sequence length="259" mass="30127">MVKKPLLEINSNKKFIKNKQYSRKDIFSILNLPEQSGGNWMTGFNSYNNEFYIFANINSAGRTGHDYDNRFIGDELQWYGKRNYSIDTPTIKSIINPNRVIHVFTRENSKDVYFIYQGMGRVKEYFDSKPVRFLLEFGDENQKGINNIPEEVSEISNYPEGTVKQITINIYERNLNARKKCIEFYGLNCAICSFNFQETYGILGKDYIHVHHIKELHTIGGGYEVDPIKDLRPVCPNCHAMLHKRKPAYSIEELKTLIG</sequence>
<feature type="domain" description="HNH" evidence="1">
    <location>
        <begin position="189"/>
        <end position="245"/>
    </location>
</feature>
<dbReference type="Pfam" id="PF11907">
    <property type="entry name" value="DUF3427"/>
    <property type="match status" value="1"/>
</dbReference>
<keyword evidence="4" id="KW-1185">Reference proteome</keyword>
<evidence type="ECO:0000259" key="2">
    <source>
        <dbReference type="Pfam" id="PF11907"/>
    </source>
</evidence>
<dbReference type="Pfam" id="PF01844">
    <property type="entry name" value="HNH"/>
    <property type="match status" value="1"/>
</dbReference>